<feature type="domain" description="BTB" evidence="2">
    <location>
        <begin position="294"/>
        <end position="365"/>
    </location>
</feature>
<organism evidence="3 4">
    <name type="scientific">Linnemannia hyalina</name>
    <dbReference type="NCBI Taxonomy" id="64524"/>
    <lineage>
        <taxon>Eukaryota</taxon>
        <taxon>Fungi</taxon>
        <taxon>Fungi incertae sedis</taxon>
        <taxon>Mucoromycota</taxon>
        <taxon>Mortierellomycotina</taxon>
        <taxon>Mortierellomycetes</taxon>
        <taxon>Mortierellales</taxon>
        <taxon>Mortierellaceae</taxon>
        <taxon>Linnemannia</taxon>
    </lineage>
</organism>
<feature type="region of interest" description="Disordered" evidence="1">
    <location>
        <begin position="86"/>
        <end position="114"/>
    </location>
</feature>
<dbReference type="EMBL" id="JAHRHY010000010">
    <property type="protein sequence ID" value="KAG9066487.1"/>
    <property type="molecule type" value="Genomic_DNA"/>
</dbReference>
<accession>A0A9P7XTS1</accession>
<evidence type="ECO:0000313" key="4">
    <source>
        <dbReference type="Proteomes" id="UP000707451"/>
    </source>
</evidence>
<evidence type="ECO:0000256" key="1">
    <source>
        <dbReference type="SAM" id="MobiDB-lite"/>
    </source>
</evidence>
<feature type="compositionally biased region" description="Gly residues" evidence="1">
    <location>
        <begin position="87"/>
        <end position="105"/>
    </location>
</feature>
<keyword evidence="4" id="KW-1185">Reference proteome</keyword>
<protein>
    <recommendedName>
        <fullName evidence="2">BTB domain-containing protein</fullName>
    </recommendedName>
</protein>
<feature type="compositionally biased region" description="Low complexity" evidence="1">
    <location>
        <begin position="1"/>
        <end position="22"/>
    </location>
</feature>
<dbReference type="AlphaFoldDB" id="A0A9P7XTS1"/>
<dbReference type="Gene3D" id="3.30.710.10">
    <property type="entry name" value="Potassium Channel Kv1.1, Chain A"/>
    <property type="match status" value="1"/>
</dbReference>
<dbReference type="InterPro" id="IPR000210">
    <property type="entry name" value="BTB/POZ_dom"/>
</dbReference>
<dbReference type="Proteomes" id="UP000707451">
    <property type="component" value="Unassembled WGS sequence"/>
</dbReference>
<proteinExistence type="predicted"/>
<dbReference type="SUPFAM" id="SSF54695">
    <property type="entry name" value="POZ domain"/>
    <property type="match status" value="1"/>
</dbReference>
<dbReference type="InterPro" id="IPR011333">
    <property type="entry name" value="SKP1/BTB/POZ_sf"/>
</dbReference>
<feature type="compositionally biased region" description="Polar residues" evidence="1">
    <location>
        <begin position="452"/>
        <end position="463"/>
    </location>
</feature>
<dbReference type="PROSITE" id="PS50097">
    <property type="entry name" value="BTB"/>
    <property type="match status" value="1"/>
</dbReference>
<gene>
    <name evidence="3" type="ORF">KI688_001714</name>
</gene>
<evidence type="ECO:0000259" key="2">
    <source>
        <dbReference type="PROSITE" id="PS50097"/>
    </source>
</evidence>
<sequence length="613" mass="68991">METQTQQPQHQQHPQQQHQHQPATRLVSHWAKSTPEEGIQLIFNKTDTDNAPAGVRILTSPTSIERPCQWDICLRLRASIWLSSAEHGGGQGGDGQGDGGGGGGNMNFEDPMNPGRARCDSYRTIYIYSPRLRRDIHVQPINRDVWPQTVVFKCEDVTDEEHKYHFQIWLSGASPRQTDAETDARTTQQKNLLFAMRQDTSTCNVQICIRDPPPPMTVPQACLETASSRVFAKQAANLGSPGGHFMDGGCYSRDYSNNGNYCNAPLVTASSAPPGTTYVKHDIKHAHKPHDNNSNNEYSTEPARATFWAHKTILESVPFFSRMLSSGWFKEGQPGPDGIFRINLSNDMFEPKIMDTLLDYVYTREPIHDDESMGNDDNIDKTNNGNGNGDGYYNNNNINYSNSNARYAEDYGSMTDSPTIDRRHYVSANVALNLQTDVSEPSPARPHHPQLNPYSQPPTTAGRSSSWPFTPPTTTGHGHCLDTPSTLTSLPPPTPNPIHPYKSRHTNSLRTRLNPEDWFLLYRAAIHMEDLPLQAQALYKIQAQLNVQSALERALTWGPGYPEIKRVVLKYVFDERRAIFGDEERNQLRPYLWPEIEDQVDVLVEITSKIARQ</sequence>
<dbReference type="CDD" id="cd18186">
    <property type="entry name" value="BTB_POZ_ZBTB_KLHL-like"/>
    <property type="match status" value="1"/>
</dbReference>
<name>A0A9P7XTS1_9FUNG</name>
<reference evidence="3" key="1">
    <citation type="submission" date="2021-06" db="EMBL/GenBank/DDBJ databases">
        <title>Genome Sequence of Mortierella hyaline Strain SCG-10, a Cold-Adapted, Nitrate-Reducing Fungus Isolated from Soil in Minnesota, USA.</title>
        <authorList>
            <person name="Aldossari N."/>
        </authorList>
    </citation>
    <scope>NUCLEOTIDE SEQUENCE</scope>
    <source>
        <strain evidence="3">SCG-10</strain>
    </source>
</reference>
<dbReference type="OrthoDB" id="2442882at2759"/>
<feature type="compositionally biased region" description="Low complexity" evidence="1">
    <location>
        <begin position="381"/>
        <end position="397"/>
    </location>
</feature>
<feature type="region of interest" description="Disordered" evidence="1">
    <location>
        <begin position="1"/>
        <end position="26"/>
    </location>
</feature>
<feature type="compositionally biased region" description="Low complexity" evidence="1">
    <location>
        <begin position="464"/>
        <end position="489"/>
    </location>
</feature>
<evidence type="ECO:0000313" key="3">
    <source>
        <dbReference type="EMBL" id="KAG9066487.1"/>
    </source>
</evidence>
<feature type="region of interest" description="Disordered" evidence="1">
    <location>
        <begin position="368"/>
        <end position="397"/>
    </location>
</feature>
<feature type="region of interest" description="Disordered" evidence="1">
    <location>
        <begin position="438"/>
        <end position="504"/>
    </location>
</feature>
<comment type="caution">
    <text evidence="3">The sequence shown here is derived from an EMBL/GenBank/DDBJ whole genome shotgun (WGS) entry which is preliminary data.</text>
</comment>